<reference evidence="1" key="1">
    <citation type="submission" date="2022-11" db="EMBL/GenBank/DDBJ databases">
        <authorList>
            <person name="Kikuchi T."/>
        </authorList>
    </citation>
    <scope>NUCLEOTIDE SEQUENCE</scope>
    <source>
        <strain evidence="1">PS1010</strain>
    </source>
</reference>
<dbReference type="EMBL" id="CANHGI010000006">
    <property type="protein sequence ID" value="CAI5456471.1"/>
    <property type="molecule type" value="Genomic_DNA"/>
</dbReference>
<protein>
    <submittedName>
        <fullName evidence="1">Uncharacterized protein</fullName>
    </submittedName>
</protein>
<sequence length="120" mass="15076">MIQWYNTEFLIGYKNWIRFISDPEFSGIENLNANEFNVEYQINGSIVEQPVASYPVIFPTHVRQRLVAKMREEHEERENRRLEEDRLMFRRLYEQRRQMFIEQIRRSHERWEQYMQGRRF</sequence>
<evidence type="ECO:0000313" key="1">
    <source>
        <dbReference type="EMBL" id="CAI5456471.1"/>
    </source>
</evidence>
<accession>A0A9P1J1J8</accession>
<keyword evidence="2" id="KW-1185">Reference proteome</keyword>
<proteinExistence type="predicted"/>
<name>A0A9P1J1J8_9PELO</name>
<evidence type="ECO:0000313" key="2">
    <source>
        <dbReference type="Proteomes" id="UP001152747"/>
    </source>
</evidence>
<gene>
    <name evidence="1" type="ORF">CAMP_LOCUS19108</name>
</gene>
<dbReference type="Proteomes" id="UP001152747">
    <property type="component" value="Unassembled WGS sequence"/>
</dbReference>
<organism evidence="1 2">
    <name type="scientific">Caenorhabditis angaria</name>
    <dbReference type="NCBI Taxonomy" id="860376"/>
    <lineage>
        <taxon>Eukaryota</taxon>
        <taxon>Metazoa</taxon>
        <taxon>Ecdysozoa</taxon>
        <taxon>Nematoda</taxon>
        <taxon>Chromadorea</taxon>
        <taxon>Rhabditida</taxon>
        <taxon>Rhabditina</taxon>
        <taxon>Rhabditomorpha</taxon>
        <taxon>Rhabditoidea</taxon>
        <taxon>Rhabditidae</taxon>
        <taxon>Peloderinae</taxon>
        <taxon>Caenorhabditis</taxon>
    </lineage>
</organism>
<comment type="caution">
    <text evidence="1">The sequence shown here is derived from an EMBL/GenBank/DDBJ whole genome shotgun (WGS) entry which is preliminary data.</text>
</comment>
<dbReference type="AlphaFoldDB" id="A0A9P1J1J8"/>